<dbReference type="AlphaFoldDB" id="A0A9P6FH90"/>
<evidence type="ECO:0000313" key="2">
    <source>
        <dbReference type="Proteomes" id="UP000723463"/>
    </source>
</evidence>
<name>A0A9P6FH90_9FUNG</name>
<sequence>MVFISRKVVKLTADVFATNLLLDGSESICAICKKPCECINIPENVFQEQNFTKLINHQQARTKRQNEVLMKARTELLNMKAMKR</sequence>
<dbReference type="EMBL" id="JAAAXW010000007">
    <property type="protein sequence ID" value="KAF9550973.1"/>
    <property type="molecule type" value="Genomic_DNA"/>
</dbReference>
<accession>A0A9P6FH90</accession>
<proteinExistence type="predicted"/>
<evidence type="ECO:0000313" key="1">
    <source>
        <dbReference type="EMBL" id="KAF9550973.1"/>
    </source>
</evidence>
<gene>
    <name evidence="1" type="ORF">EC957_010740</name>
</gene>
<keyword evidence="2" id="KW-1185">Reference proteome</keyword>
<dbReference type="Proteomes" id="UP000723463">
    <property type="component" value="Unassembled WGS sequence"/>
</dbReference>
<protein>
    <submittedName>
        <fullName evidence="1">Uncharacterized protein</fullName>
    </submittedName>
</protein>
<organism evidence="1 2">
    <name type="scientific">Mortierella hygrophila</name>
    <dbReference type="NCBI Taxonomy" id="979708"/>
    <lineage>
        <taxon>Eukaryota</taxon>
        <taxon>Fungi</taxon>
        <taxon>Fungi incertae sedis</taxon>
        <taxon>Mucoromycota</taxon>
        <taxon>Mortierellomycotina</taxon>
        <taxon>Mortierellomycetes</taxon>
        <taxon>Mortierellales</taxon>
        <taxon>Mortierellaceae</taxon>
        <taxon>Mortierella</taxon>
    </lineage>
</organism>
<comment type="caution">
    <text evidence="1">The sequence shown here is derived from an EMBL/GenBank/DDBJ whole genome shotgun (WGS) entry which is preliminary data.</text>
</comment>
<reference evidence="1" key="1">
    <citation type="journal article" date="2020" name="Fungal Divers.">
        <title>Resolving the Mortierellaceae phylogeny through synthesis of multi-gene phylogenetics and phylogenomics.</title>
        <authorList>
            <person name="Vandepol N."/>
            <person name="Liber J."/>
            <person name="Desiro A."/>
            <person name="Na H."/>
            <person name="Kennedy M."/>
            <person name="Barry K."/>
            <person name="Grigoriev I.V."/>
            <person name="Miller A.N."/>
            <person name="O'Donnell K."/>
            <person name="Stajich J.E."/>
            <person name="Bonito G."/>
        </authorList>
    </citation>
    <scope>NUCLEOTIDE SEQUENCE</scope>
    <source>
        <strain evidence="1">NRRL 2591</strain>
    </source>
</reference>